<evidence type="ECO:0000256" key="2">
    <source>
        <dbReference type="SAM" id="Phobius"/>
    </source>
</evidence>
<evidence type="ECO:0000259" key="3">
    <source>
        <dbReference type="Pfam" id="PF11707"/>
    </source>
</evidence>
<sequence>MDEPISASEDNVIMGDENDREVEVEEREVPKFEIKVNYQAKLRKYRANDRERIFVSRALDKFARLIVQEKMDGVYKELNSKDGKREKAVLLLMASIVRRGSGLASEVAKTFDFKLQGFLKLAEYKKRQKNDKRKKKSTRKAFVGFAMSFLEVGKPGVVVLQQKEMYSGVLRGLGSDDDETLIYVLSTLRDRVLIEQSLVPPGLRSVLFGNVTLEQLVGISGRENGADAAELAHNVLVMVCTDPSNGLMPDLNRHPFPLKGNPKRLLGLMKKLKAADIGYHRDLLLAIVKGRPSFGSAYLEEFPYNLEDYASPSWSDFCMVCTIFFIYFLIIIIIISFLFHLLLHIYIATEAAAANLVSSVGVGLHFDFLDSQSDDPPSFGSMDVKNMINCISPPPFSRSVINKGLLHSDFLVKNGTLRLLLEGLNLLDSFFRSLNLSCSRKQKNLHRWASLKQEIQNEIRTLLPDPQVLLTLLSSLGSHARTDEKCLKRKTDEENFAEQGGKKIKKLKTDAVDDEMDIIVAGISAAPDIPLPVEGKPVEEAPEEPDSGKDFINVISQLWCSDMCSEPVITLKDAEIFFHSKLLDALKIYLLTMPTALEGSFDFFMNLLSNPLALPNNLQGSLLSLLVEYIKWSPTSGIATRTPSLMYKQLQTFINLLIFSPTGAIKVQAYNLAWAAMSSTGAFDQNLQEIDAWFFLTWYTAVIIEVQGIEVLQSLSSVVISFLCDAISTIGNNLFKYWDALRNYNHSLKEFKDGSLDFSLSSYVLQKCARLLSSESGTFSLPEKSIISVYVCSTLKYLLQTQVDAGLFSALIRSVLSEGIMNHCPSIDDSESFFCEWRPLRNLMLSAESILNKQACCQIFIDQEAIPTVGSLTKTLDESFLAGVLKLWPEVFFSGLEMVISMINSQAQLVPFHVLFPAIMSINAPSLLESSNIKDLLLARLSESATENCYALVKHILAQPLASKLNSPMNLGVPLSANYIGEVAETIFCHPAVVTSLVHPLHCHGDFTERKFGDNLEEILCFSRQMVHKIDHHVLDMLTASFDELFLLSGAHHHSTLEFDGCASKVIVKAFNSLLQRLYMEFRDKFDQCTSTEDPLPLLPSFYALHALIQLYPLLKLVHWMFGRVDVNGLNVQKHFKLSALSVGLCIAADAFDMLSAYLQQPMMSNVPFYMLWKSEEKTFDVNLIEEIYVQACKFATDFNQDFAHICLLKAVNAVCSQKYMKHGILHPLSLPLHLSVFALLLDEDSNLKLKTVDETRDLVLSNTDFVMLLPAALSYLNSILMKFEKQQYKQFTNISLFYSKLLLQGFCHWKSFVSGYVFQESYNEFLPSSIEELLNLVDSSLLGKAICMLRQYFDISGDMKLKERLKLFNSVLSCSDTHVELLDCEDNQTVSLQKEAVENLKEAFLEKVSNKERQSRMRLLKILADTWQFMVRKFPSVSNGSTKEKISNCLQVYRYLELFIFRTIFELAMEMREDLILLESVPFVEQLMRSSLLYRFEDPTTLKILRGILVLLSEGKFSCALYLQLLVSHSHFLQHSSKSFGCQTGAFVKPMSSILRSFVILRTESSDDLQTELHMKQLEIVKLLRTLLQLKLRQSGFDSGNDIGINLKELHLLLLSSYGATLSETDLEIYNLMLEIESIDNSVGDVVADMDYLWGTAALKISKERKQLKNIEEVNLGEIFLLIQDVVKVLHFPYDRTVTDGSLSLDRLQLNNLRDIYKIHVPGVENIQLYDPVFILRFAFHALSMGYIEAVEFAGLGLLAVAFVSMSSPDVGMRKLGYELIGKYKNVLEVILSSMLLLAHAELVYAVHAYKTVKRQGCNATPSLSYLQNGISESWQRIPSVLALFAAELSLILLDPSHDHYTTLSKHLMHSSKVNMKNIPLFHAFFLSNSVNFRMERLWMLRLARGGLNLDDDSQMMVRYLVEHGGLFPWLSSALSVYKGILHENERKFFSQLLVVVIEVVNDVVSSRNIVEWLQNYALEQLMELATYLYKLLVAGLKLMKENVTLVNSALHIMLTTLKISQKREIYQPHFTLTFEGLFQIYQALDVFNTAGPSASSELGLKTILMGFPRVDIFHMNQEKLSSFLLWAVSTAMKSNSSQIINAKDSYANLTINLEETPSEESLISKLLRWLVASVILGKLSGKLNDVNDGLSEKSSFKTLFCWLTYFDKRCGESNELGFDCEEVLASSIFYLQQLLGVNFTALPSVVSSLYLLLCKSSKFSGMDLSCEPSESQRMNEQLACQSLLVIISKILGKKSTDDPRVSLKDVHNSGERKRAPATKPDPYVYPDIWDSHALRREIEDQEAHRIDRRNVIFDHRMAPHTPLLWRVGGERRWRGQTTRQLSAR</sequence>
<feature type="transmembrane region" description="Helical" evidence="2">
    <location>
        <begin position="324"/>
        <end position="347"/>
    </location>
</feature>
<dbReference type="PANTHER" id="PTHR13500">
    <property type="entry name" value="NUCLEOLAR PRERIBOSOMAL-ASSOCIATED PROTEIN 1"/>
    <property type="match status" value="1"/>
</dbReference>
<accession>A0A6N2KB03</accession>
<feature type="region of interest" description="Disordered" evidence="1">
    <location>
        <begin position="2259"/>
        <end position="2281"/>
    </location>
</feature>
<keyword evidence="2" id="KW-0812">Transmembrane</keyword>
<feature type="compositionally biased region" description="Basic and acidic residues" evidence="1">
    <location>
        <begin position="2259"/>
        <end position="2276"/>
    </location>
</feature>
<dbReference type="EMBL" id="CAADRP010000202">
    <property type="protein sequence ID" value="VFU24838.1"/>
    <property type="molecule type" value="Genomic_DNA"/>
</dbReference>
<dbReference type="Pfam" id="PF11707">
    <property type="entry name" value="Npa1"/>
    <property type="match status" value="1"/>
</dbReference>
<keyword evidence="2" id="KW-1133">Transmembrane helix</keyword>
<dbReference type="GO" id="GO:0005730">
    <property type="term" value="C:nucleolus"/>
    <property type="evidence" value="ECO:0007669"/>
    <property type="project" value="TreeGrafter"/>
</dbReference>
<evidence type="ECO:0000259" key="4">
    <source>
        <dbReference type="Pfam" id="PF16201"/>
    </source>
</evidence>
<dbReference type="GO" id="GO:0000463">
    <property type="term" value="P:maturation of LSU-rRNA from tricistronic rRNA transcript (SSU-rRNA, 5.8S rRNA, LSU-rRNA)"/>
    <property type="evidence" value="ECO:0007669"/>
    <property type="project" value="TreeGrafter"/>
</dbReference>
<dbReference type="PANTHER" id="PTHR13500:SF0">
    <property type="entry name" value="NUCLEOLAR PRE-RIBOSOMAL-ASSOCIATED PROTEIN 1"/>
    <property type="match status" value="1"/>
</dbReference>
<protein>
    <recommendedName>
        <fullName evidence="6">Nucleolar pre-ribosomal-associated protein 1 C-terminal domain-containing protein</fullName>
    </recommendedName>
</protein>
<dbReference type="InterPro" id="IPR032436">
    <property type="entry name" value="URB1_C"/>
</dbReference>
<gene>
    <name evidence="5" type="ORF">SVIM_LOCUS50760</name>
</gene>
<organism evidence="5">
    <name type="scientific">Salix viminalis</name>
    <name type="common">Common osier</name>
    <name type="synonym">Basket willow</name>
    <dbReference type="NCBI Taxonomy" id="40686"/>
    <lineage>
        <taxon>Eukaryota</taxon>
        <taxon>Viridiplantae</taxon>
        <taxon>Streptophyta</taxon>
        <taxon>Embryophyta</taxon>
        <taxon>Tracheophyta</taxon>
        <taxon>Spermatophyta</taxon>
        <taxon>Magnoliopsida</taxon>
        <taxon>eudicotyledons</taxon>
        <taxon>Gunneridae</taxon>
        <taxon>Pentapetalae</taxon>
        <taxon>rosids</taxon>
        <taxon>fabids</taxon>
        <taxon>Malpighiales</taxon>
        <taxon>Salicaceae</taxon>
        <taxon>Saliceae</taxon>
        <taxon>Salix</taxon>
    </lineage>
</organism>
<name>A0A6N2KB03_SALVM</name>
<evidence type="ECO:0000256" key="1">
    <source>
        <dbReference type="SAM" id="MobiDB-lite"/>
    </source>
</evidence>
<evidence type="ECO:0000313" key="5">
    <source>
        <dbReference type="EMBL" id="VFU24838.1"/>
    </source>
</evidence>
<dbReference type="InterPro" id="IPR039844">
    <property type="entry name" value="URB1"/>
</dbReference>
<keyword evidence="2" id="KW-0472">Membrane</keyword>
<proteinExistence type="predicted"/>
<evidence type="ECO:0008006" key="6">
    <source>
        <dbReference type="Google" id="ProtNLM"/>
    </source>
</evidence>
<feature type="domain" description="URB1 N-terminal" evidence="3">
    <location>
        <begin position="56"/>
        <end position="315"/>
    </location>
</feature>
<dbReference type="Pfam" id="PF16201">
    <property type="entry name" value="NopRA1"/>
    <property type="match status" value="1"/>
</dbReference>
<dbReference type="GO" id="GO:0000466">
    <property type="term" value="P:maturation of 5.8S rRNA from tricistronic rRNA transcript (SSU-rRNA, 5.8S rRNA, LSU-rRNA)"/>
    <property type="evidence" value="ECO:0007669"/>
    <property type="project" value="TreeGrafter"/>
</dbReference>
<feature type="domain" description="URB1 C-terminal" evidence="4">
    <location>
        <begin position="1760"/>
        <end position="1935"/>
    </location>
</feature>
<dbReference type="InterPro" id="IPR021714">
    <property type="entry name" value="URB1_N"/>
</dbReference>
<reference evidence="5" key="1">
    <citation type="submission" date="2019-03" db="EMBL/GenBank/DDBJ databases">
        <authorList>
            <person name="Mank J."/>
            <person name="Almeida P."/>
        </authorList>
    </citation>
    <scope>NUCLEOTIDE SEQUENCE</scope>
    <source>
        <strain evidence="5">78183</strain>
    </source>
</reference>